<gene>
    <name evidence="2" type="primary">LOC142168310</name>
</gene>
<evidence type="ECO:0000313" key="2">
    <source>
        <dbReference type="RefSeq" id="XP_075085076.1"/>
    </source>
</evidence>
<accession>A0AC58SJD4</accession>
<reference evidence="2" key="2">
    <citation type="submission" date="2025-08" db="UniProtKB">
        <authorList>
            <consortium name="RefSeq"/>
        </authorList>
    </citation>
    <scope>IDENTIFICATION</scope>
    <source>
        <tissue evidence="2">Leaf</tissue>
    </source>
</reference>
<protein>
    <submittedName>
        <fullName evidence="2">Uncharacterized protein LOC142168310</fullName>
    </submittedName>
</protein>
<dbReference type="RefSeq" id="XP_075085076.1">
    <property type="nucleotide sequence ID" value="XM_075228975.1"/>
</dbReference>
<sequence>MWTLAANCIREAARVVLGVSKGYFGGYKGDWWWNGEVQGKVEAKKTAYLKPVESKDEEEKSTNREWYKRAKKETKLAVTAAKTTTFGRLYEELSDKGGDKKLYKLVKMREMKARDLDQVKCIKDEDDKLLMDEAYIRRRWQTYFHKLLNR</sequence>
<name>A0AC58SJD4_TOBAC</name>
<proteinExistence type="predicted"/>
<organism evidence="1 2">
    <name type="scientific">Nicotiana tabacum</name>
    <name type="common">Common tobacco</name>
    <dbReference type="NCBI Taxonomy" id="4097"/>
    <lineage>
        <taxon>Eukaryota</taxon>
        <taxon>Viridiplantae</taxon>
        <taxon>Streptophyta</taxon>
        <taxon>Embryophyta</taxon>
        <taxon>Tracheophyta</taxon>
        <taxon>Spermatophyta</taxon>
        <taxon>Magnoliopsida</taxon>
        <taxon>eudicotyledons</taxon>
        <taxon>Gunneridae</taxon>
        <taxon>Pentapetalae</taxon>
        <taxon>asterids</taxon>
        <taxon>lamiids</taxon>
        <taxon>Solanales</taxon>
        <taxon>Solanaceae</taxon>
        <taxon>Nicotianoideae</taxon>
        <taxon>Nicotianeae</taxon>
        <taxon>Nicotiana</taxon>
    </lineage>
</organism>
<keyword evidence="1" id="KW-1185">Reference proteome</keyword>
<reference evidence="1" key="1">
    <citation type="journal article" date="2014" name="Nat. Commun.">
        <title>The tobacco genome sequence and its comparison with those of tomato and potato.</title>
        <authorList>
            <person name="Sierro N."/>
            <person name="Battey J.N."/>
            <person name="Ouadi S."/>
            <person name="Bakaher N."/>
            <person name="Bovet L."/>
            <person name="Willig A."/>
            <person name="Goepfert S."/>
            <person name="Peitsch M.C."/>
            <person name="Ivanov N.V."/>
        </authorList>
    </citation>
    <scope>NUCLEOTIDE SEQUENCE [LARGE SCALE GENOMIC DNA]</scope>
</reference>
<evidence type="ECO:0000313" key="1">
    <source>
        <dbReference type="Proteomes" id="UP000790787"/>
    </source>
</evidence>
<dbReference type="Proteomes" id="UP000790787">
    <property type="component" value="Chromosome 13"/>
</dbReference>